<dbReference type="InterPro" id="IPR042451">
    <property type="entry name" value="ZPR1_A/B_dom"/>
</dbReference>
<comment type="caution">
    <text evidence="10">The sequence shown here is derived from an EMBL/GenBank/DDBJ whole genome shotgun (WGS) entry which is preliminary data.</text>
</comment>
<feature type="domain" description="Zinc finger ZPR1-type" evidence="9">
    <location>
        <begin position="40"/>
        <end position="201"/>
    </location>
</feature>
<organism evidence="10 11">
    <name type="scientific">Clydaea vesicula</name>
    <dbReference type="NCBI Taxonomy" id="447962"/>
    <lineage>
        <taxon>Eukaryota</taxon>
        <taxon>Fungi</taxon>
        <taxon>Fungi incertae sedis</taxon>
        <taxon>Chytridiomycota</taxon>
        <taxon>Chytridiomycota incertae sedis</taxon>
        <taxon>Chytridiomycetes</taxon>
        <taxon>Lobulomycetales</taxon>
        <taxon>Lobulomycetaceae</taxon>
        <taxon>Clydaea</taxon>
    </lineage>
</organism>
<evidence type="ECO:0000313" key="11">
    <source>
        <dbReference type="Proteomes" id="UP001211065"/>
    </source>
</evidence>
<dbReference type="Gene3D" id="2.60.120.1040">
    <property type="entry name" value="ZPR1, A/B domain"/>
    <property type="match status" value="2"/>
</dbReference>
<dbReference type="InterPro" id="IPR056180">
    <property type="entry name" value="ZPR1_jr_dom"/>
</dbReference>
<dbReference type="PANTHER" id="PTHR10876:SF0">
    <property type="entry name" value="ZINC FINGER PROTEIN ZPR1"/>
    <property type="match status" value="1"/>
</dbReference>
<dbReference type="GO" id="GO:0008270">
    <property type="term" value="F:zinc ion binding"/>
    <property type="evidence" value="ECO:0007669"/>
    <property type="project" value="UniProtKB-KW"/>
</dbReference>
<keyword evidence="3" id="KW-0479">Metal-binding</keyword>
<keyword evidence="4" id="KW-0677">Repeat</keyword>
<keyword evidence="11" id="KW-1185">Reference proteome</keyword>
<keyword evidence="6" id="KW-0862">Zinc</keyword>
<dbReference type="InterPro" id="IPR042452">
    <property type="entry name" value="ZPR1_Znf1/2"/>
</dbReference>
<accession>A0AAD5Y022</accession>
<evidence type="ECO:0000256" key="6">
    <source>
        <dbReference type="ARBA" id="ARBA00022833"/>
    </source>
</evidence>
<evidence type="ECO:0000256" key="1">
    <source>
        <dbReference type="ARBA" id="ARBA00004123"/>
    </source>
</evidence>
<evidence type="ECO:0000256" key="7">
    <source>
        <dbReference type="ARBA" id="ARBA00023242"/>
    </source>
</evidence>
<evidence type="ECO:0000256" key="3">
    <source>
        <dbReference type="ARBA" id="ARBA00022723"/>
    </source>
</evidence>
<evidence type="ECO:0000256" key="8">
    <source>
        <dbReference type="ARBA" id="ARBA00054139"/>
    </source>
</evidence>
<dbReference type="Proteomes" id="UP001211065">
    <property type="component" value="Unassembled WGS sequence"/>
</dbReference>
<comment type="function">
    <text evidence="8">Acts as a protein folding chaperone for elongation factor 1-alpha.</text>
</comment>
<dbReference type="Gene3D" id="2.20.25.420">
    <property type="entry name" value="ZPR1, zinc finger domain"/>
    <property type="match status" value="2"/>
</dbReference>
<evidence type="ECO:0000313" key="10">
    <source>
        <dbReference type="EMBL" id="KAJ3224004.1"/>
    </source>
</evidence>
<reference evidence="10" key="1">
    <citation type="submission" date="2020-05" db="EMBL/GenBank/DDBJ databases">
        <title>Phylogenomic resolution of chytrid fungi.</title>
        <authorList>
            <person name="Stajich J.E."/>
            <person name="Amses K."/>
            <person name="Simmons R."/>
            <person name="Seto K."/>
            <person name="Myers J."/>
            <person name="Bonds A."/>
            <person name="Quandt C.A."/>
            <person name="Barry K."/>
            <person name="Liu P."/>
            <person name="Grigoriev I."/>
            <person name="Longcore J.E."/>
            <person name="James T.Y."/>
        </authorList>
    </citation>
    <scope>NUCLEOTIDE SEQUENCE</scope>
    <source>
        <strain evidence="10">JEL0476</strain>
    </source>
</reference>
<evidence type="ECO:0000259" key="9">
    <source>
        <dbReference type="SMART" id="SM00709"/>
    </source>
</evidence>
<proteinExistence type="inferred from homology"/>
<comment type="similarity">
    <text evidence="2">Belongs to the ZPR1 family.</text>
</comment>
<dbReference type="NCBIfam" id="TIGR00310">
    <property type="entry name" value="ZPR1_znf"/>
    <property type="match status" value="1"/>
</dbReference>
<comment type="subcellular location">
    <subcellularLocation>
        <location evidence="1">Nucleus</location>
    </subcellularLocation>
</comment>
<keyword evidence="7" id="KW-0539">Nucleus</keyword>
<dbReference type="Pfam" id="PF03367">
    <property type="entry name" value="Zn_ribbon_ZPR1"/>
    <property type="match status" value="2"/>
</dbReference>
<dbReference type="InterPro" id="IPR004457">
    <property type="entry name" value="Znf_ZPR1"/>
</dbReference>
<dbReference type="Pfam" id="PF22794">
    <property type="entry name" value="jr-ZPR1"/>
    <property type="match status" value="2"/>
</dbReference>
<feature type="domain" description="Zinc finger ZPR1-type" evidence="9">
    <location>
        <begin position="242"/>
        <end position="402"/>
    </location>
</feature>
<sequence length="441" mass="49779">MVDNPTEQEQELQPDSDGIIRRHNLFENLDGEQTVNETESLCMNCHDNGTTRFLITKIPHFKEVVIMAFECPHCFFQNNEIQSASMIQEKGQKITIKVKNKLDLNRQLVKSEKSILIFPDLELTIAPSGGSLTTVEGAISKAVQDLTLNQPQRLEQDYSVWQKVQEVIGKLKIKIEQNDKIDFIPFEMVLDDPSGNSFCENLCAPNKTTEQDESLGIMADANNVEADGLDLDLQHEVHTFFGNCSRCEAACDTKMHMLEIPHFKDVIVMSTVCDACGYKSNEIKSGGAISPKGKRITLKMTENEDLSRDILKSETCGLKIPEVDLELAAGTLGGRFTTVEGLLKQIYEELDQKAAFRHGDGVDPARVMAFDTFLSKLKKVLNMEQEFTLILDDPLSNSYLQNVYAPDEDPNMTTEFYERSWEENEAWGLNDIKVENYENDV</sequence>
<dbReference type="PANTHER" id="PTHR10876">
    <property type="entry name" value="ZINC FINGER PROTEIN ZPR1"/>
    <property type="match status" value="1"/>
</dbReference>
<dbReference type="SMART" id="SM00709">
    <property type="entry name" value="Zpr1"/>
    <property type="match status" value="2"/>
</dbReference>
<evidence type="ECO:0000256" key="4">
    <source>
        <dbReference type="ARBA" id="ARBA00022737"/>
    </source>
</evidence>
<dbReference type="GO" id="GO:0005634">
    <property type="term" value="C:nucleus"/>
    <property type="evidence" value="ECO:0007669"/>
    <property type="project" value="UniProtKB-SubCell"/>
</dbReference>
<dbReference type="AlphaFoldDB" id="A0AAD5Y022"/>
<evidence type="ECO:0000256" key="2">
    <source>
        <dbReference type="ARBA" id="ARBA00008354"/>
    </source>
</evidence>
<name>A0AAD5Y022_9FUNG</name>
<keyword evidence="5 10" id="KW-0863">Zinc-finger</keyword>
<evidence type="ECO:0000256" key="5">
    <source>
        <dbReference type="ARBA" id="ARBA00022771"/>
    </source>
</evidence>
<dbReference type="InterPro" id="IPR040141">
    <property type="entry name" value="ZPR1"/>
</dbReference>
<dbReference type="FunFam" id="2.60.120.1040:FF:000001">
    <property type="entry name" value="Zinc finger protein ZPR1"/>
    <property type="match status" value="1"/>
</dbReference>
<dbReference type="FunFam" id="2.20.25.420:FF:000002">
    <property type="entry name" value="Zinc finger protein ZPR1"/>
    <property type="match status" value="1"/>
</dbReference>
<dbReference type="FunFam" id="2.20.25.420:FF:000001">
    <property type="entry name" value="Zinc finger protein ZPR1"/>
    <property type="match status" value="1"/>
</dbReference>
<dbReference type="EMBL" id="JADGJW010000109">
    <property type="protein sequence ID" value="KAJ3224004.1"/>
    <property type="molecule type" value="Genomic_DNA"/>
</dbReference>
<gene>
    <name evidence="10" type="primary">ZPR1</name>
    <name evidence="10" type="ORF">HK099_000381</name>
</gene>
<protein>
    <submittedName>
        <fullName evidence="10">Nucleolar zinc-finger protein</fullName>
    </submittedName>
</protein>